<dbReference type="PRINTS" id="PR00190">
    <property type="entry name" value="ACTIN"/>
</dbReference>
<comment type="caution">
    <text evidence="3">The sequence shown here is derived from an EMBL/GenBank/DDBJ whole genome shotgun (WGS) entry which is preliminary data.</text>
</comment>
<dbReference type="Gene3D" id="3.30.420.40">
    <property type="match status" value="2"/>
</dbReference>
<dbReference type="OrthoDB" id="337660at2759"/>
<dbReference type="EMBL" id="JAFCMP010000346">
    <property type="protein sequence ID" value="KAG5180924.1"/>
    <property type="molecule type" value="Genomic_DNA"/>
</dbReference>
<dbReference type="AlphaFoldDB" id="A0A836CCR4"/>
<dbReference type="PANTHER" id="PTHR11937">
    <property type="entry name" value="ACTIN"/>
    <property type="match status" value="1"/>
</dbReference>
<dbReference type="SUPFAM" id="SSF53067">
    <property type="entry name" value="Actin-like ATPase domain"/>
    <property type="match status" value="2"/>
</dbReference>
<dbReference type="Gene3D" id="3.90.640.10">
    <property type="entry name" value="Actin, Chain A, domain 4"/>
    <property type="match status" value="1"/>
</dbReference>
<keyword evidence="4" id="KW-1185">Reference proteome</keyword>
<comment type="similarity">
    <text evidence="2">Belongs to the actin family.</text>
</comment>
<reference evidence="3" key="1">
    <citation type="submission" date="2021-02" db="EMBL/GenBank/DDBJ databases">
        <title>First Annotated Genome of the Yellow-green Alga Tribonema minus.</title>
        <authorList>
            <person name="Mahan K.M."/>
        </authorList>
    </citation>
    <scope>NUCLEOTIDE SEQUENCE</scope>
    <source>
        <strain evidence="3">UTEX B ZZ1240</strain>
    </source>
</reference>
<gene>
    <name evidence="3" type="ORF">JKP88DRAFT_165894</name>
</gene>
<evidence type="ECO:0000256" key="1">
    <source>
        <dbReference type="ARBA" id="ARBA00049360"/>
    </source>
</evidence>
<evidence type="ECO:0000256" key="2">
    <source>
        <dbReference type="RuleBase" id="RU000487"/>
    </source>
</evidence>
<proteinExistence type="inferred from homology"/>
<organism evidence="3 4">
    <name type="scientific">Tribonema minus</name>
    <dbReference type="NCBI Taxonomy" id="303371"/>
    <lineage>
        <taxon>Eukaryota</taxon>
        <taxon>Sar</taxon>
        <taxon>Stramenopiles</taxon>
        <taxon>Ochrophyta</taxon>
        <taxon>PX clade</taxon>
        <taxon>Xanthophyceae</taxon>
        <taxon>Tribonematales</taxon>
        <taxon>Tribonemataceae</taxon>
        <taxon>Tribonema</taxon>
    </lineage>
</organism>
<evidence type="ECO:0000313" key="3">
    <source>
        <dbReference type="EMBL" id="KAG5180924.1"/>
    </source>
</evidence>
<accession>A0A836CCR4</accession>
<sequence>MEDEGCSIVLDVGSGSTKIGYSGDDLPLSVLPSVIVSAAPVSDSRDTPSRAQRPECRECYRGYDSLHPEDHATRDIWPVQKGQCQSTADLETLLHNVFRTELGSGAEAQRPVLLTESPSTTRARRAEAAELLFEGLKAPALSMCNTASLSLFAAGRTRGLVVECGAGAAHAVPVFEGYALAHAALRVDAAGRDVTLRLAQLLQQQHGSSGGSGSGSGGSAPLSLDVVRAIKERMCHVLPRGGGGAAAEEDIGAAAAAAAADMKYELPDGSIVRISGECAAEPAEVLFENKHGRGGLASAAAAAIAMCDEQVRTDLRGAVVLSGGTTMLPGFCERFAQELEAAIDGGSGGAAPAADGLVRRPLTVVPHARAREPGYTAQRKYAAWIGGSIVASLSTFRLLQVSRQEYEDAGAGALHRRCL</sequence>
<dbReference type="Proteomes" id="UP000664859">
    <property type="component" value="Unassembled WGS sequence"/>
</dbReference>
<protein>
    <submittedName>
        <fullName evidence="3">Actin family</fullName>
    </submittedName>
</protein>
<comment type="catalytic activity">
    <reaction evidence="1">
        <text>ATP + H2O = ADP + phosphate + H(+)</text>
        <dbReference type="Rhea" id="RHEA:13065"/>
        <dbReference type="ChEBI" id="CHEBI:15377"/>
        <dbReference type="ChEBI" id="CHEBI:15378"/>
        <dbReference type="ChEBI" id="CHEBI:30616"/>
        <dbReference type="ChEBI" id="CHEBI:43474"/>
        <dbReference type="ChEBI" id="CHEBI:456216"/>
    </reaction>
</comment>
<dbReference type="InterPro" id="IPR004000">
    <property type="entry name" value="Actin"/>
</dbReference>
<dbReference type="SMART" id="SM00268">
    <property type="entry name" value="ACTIN"/>
    <property type="match status" value="1"/>
</dbReference>
<dbReference type="Pfam" id="PF00022">
    <property type="entry name" value="Actin"/>
    <property type="match status" value="2"/>
</dbReference>
<dbReference type="InterPro" id="IPR043129">
    <property type="entry name" value="ATPase_NBD"/>
</dbReference>
<name>A0A836CCR4_9STRA</name>
<evidence type="ECO:0000313" key="4">
    <source>
        <dbReference type="Proteomes" id="UP000664859"/>
    </source>
</evidence>